<feature type="transmembrane region" description="Helical" evidence="6">
    <location>
        <begin position="299"/>
        <end position="318"/>
    </location>
</feature>
<keyword evidence="3" id="KW-0915">Sodium</keyword>
<dbReference type="Gene3D" id="1.20.1530.20">
    <property type="match status" value="1"/>
</dbReference>
<evidence type="ECO:0000256" key="4">
    <source>
        <dbReference type="ARBA" id="ARBA00023065"/>
    </source>
</evidence>
<feature type="transmembrane region" description="Helical" evidence="6">
    <location>
        <begin position="330"/>
        <end position="351"/>
    </location>
</feature>
<feature type="transmembrane region" description="Helical" evidence="6">
    <location>
        <begin position="26"/>
        <end position="46"/>
    </location>
</feature>
<dbReference type="KEGG" id="ffa:FFWV33_10465"/>
<keyword evidence="4" id="KW-0406">Ion transport</keyword>
<gene>
    <name evidence="7" type="ORF">FFWV33_10465</name>
</gene>
<feature type="transmembrane region" description="Helical" evidence="6">
    <location>
        <begin position="181"/>
        <end position="203"/>
    </location>
</feature>
<feature type="transmembrane region" description="Helical" evidence="6">
    <location>
        <begin position="53"/>
        <end position="70"/>
    </location>
</feature>
<protein>
    <submittedName>
        <fullName evidence="7">Sodium:proton antiporter</fullName>
    </submittedName>
</protein>
<feature type="transmembrane region" description="Helical" evidence="6">
    <location>
        <begin position="150"/>
        <end position="169"/>
    </location>
</feature>
<proteinExistence type="predicted"/>
<evidence type="ECO:0000256" key="2">
    <source>
        <dbReference type="ARBA" id="ARBA00022449"/>
    </source>
</evidence>
<accession>A0A2S1LEF5</accession>
<dbReference type="PANTHER" id="PTHR43562:SF3">
    <property type="entry name" value="SODIUM ION_PROTON EXCHANGER (EUROFUNG)"/>
    <property type="match status" value="1"/>
</dbReference>
<feature type="transmembrane region" description="Helical" evidence="6">
    <location>
        <begin position="90"/>
        <end position="108"/>
    </location>
</feature>
<keyword evidence="6" id="KW-0472">Membrane</keyword>
<evidence type="ECO:0000256" key="5">
    <source>
        <dbReference type="ARBA" id="ARBA00023201"/>
    </source>
</evidence>
<dbReference type="InterPro" id="IPR038770">
    <property type="entry name" value="Na+/solute_symporter_sf"/>
</dbReference>
<sequence>MTIIISLCILLLIAYLFDLTASYTKIPSVILLLLLGWIVKEVIVFFDIPIPDLSSTLPILGTIGLILIVLEGALELELNKSKIGLIKKSVLGALIPLMAMAFALAYAFHYYGGYDFKTCLTNAIPLCVISSAIAIPSVRNLTSDQREFTIYESSMSDIFGVVFFNFVAFNTDFGVETFGYFTLEILIIITISVIATFLLSFLLNKIDHHIKFVPIILLVILIYEISKIFHLPALIFILVFGLTIGNLDEIKHLKWTKSFRLDLLNKEVHKFKELTVEATFVVRALFFLLFGYLIKTSEIINPDTIFWAIGIVATIYALRFFQLYLSKMSIFPLLFVAPRGLITILLFLSISADAVLPEVNKSLIIQVILLTALTMMIGLMGTAKHREKIIKDKLKAKHNVPNIDVSEEF</sequence>
<dbReference type="AlphaFoldDB" id="A0A2S1LEF5"/>
<feature type="transmembrane region" description="Helical" evidence="6">
    <location>
        <begin position="274"/>
        <end position="293"/>
    </location>
</feature>
<keyword evidence="1" id="KW-0813">Transport</keyword>
<evidence type="ECO:0000256" key="3">
    <source>
        <dbReference type="ARBA" id="ARBA00023053"/>
    </source>
</evidence>
<keyword evidence="5" id="KW-0739">Sodium transport</keyword>
<keyword evidence="2" id="KW-0050">Antiport</keyword>
<dbReference type="Proteomes" id="UP000244527">
    <property type="component" value="Chromosome"/>
</dbReference>
<evidence type="ECO:0000313" key="8">
    <source>
        <dbReference type="Proteomes" id="UP000244527"/>
    </source>
</evidence>
<reference evidence="7 8" key="1">
    <citation type="submission" date="2017-04" db="EMBL/GenBank/DDBJ databases">
        <title>Compelte genome sequence of WV33.</title>
        <authorList>
            <person name="Lee P.C."/>
        </authorList>
    </citation>
    <scope>NUCLEOTIDE SEQUENCE [LARGE SCALE GENOMIC DNA]</scope>
    <source>
        <strain evidence="7 8">WV33</strain>
    </source>
</reference>
<evidence type="ECO:0000256" key="6">
    <source>
        <dbReference type="SAM" id="Phobius"/>
    </source>
</evidence>
<evidence type="ECO:0000313" key="7">
    <source>
        <dbReference type="EMBL" id="AWG21916.1"/>
    </source>
</evidence>
<keyword evidence="8" id="KW-1185">Reference proteome</keyword>
<evidence type="ECO:0000256" key="1">
    <source>
        <dbReference type="ARBA" id="ARBA00022448"/>
    </source>
</evidence>
<organism evidence="7 8">
    <name type="scientific">Flavobacterium faecale</name>
    <dbReference type="NCBI Taxonomy" id="1355330"/>
    <lineage>
        <taxon>Bacteria</taxon>
        <taxon>Pseudomonadati</taxon>
        <taxon>Bacteroidota</taxon>
        <taxon>Flavobacteriia</taxon>
        <taxon>Flavobacteriales</taxon>
        <taxon>Flavobacteriaceae</taxon>
        <taxon>Flavobacterium</taxon>
    </lineage>
</organism>
<feature type="transmembrane region" description="Helical" evidence="6">
    <location>
        <begin position="120"/>
        <end position="138"/>
    </location>
</feature>
<name>A0A2S1LEF5_9FLAO</name>
<keyword evidence="6" id="KW-0812">Transmembrane</keyword>
<dbReference type="GO" id="GO:0015297">
    <property type="term" value="F:antiporter activity"/>
    <property type="evidence" value="ECO:0007669"/>
    <property type="project" value="UniProtKB-KW"/>
</dbReference>
<keyword evidence="6" id="KW-1133">Transmembrane helix</keyword>
<feature type="transmembrane region" description="Helical" evidence="6">
    <location>
        <begin position="363"/>
        <end position="383"/>
    </location>
</feature>
<dbReference type="RefSeq" id="WP_108740850.1">
    <property type="nucleotide sequence ID" value="NZ_CP020918.1"/>
</dbReference>
<dbReference type="GO" id="GO:0006814">
    <property type="term" value="P:sodium ion transport"/>
    <property type="evidence" value="ECO:0007669"/>
    <property type="project" value="UniProtKB-KW"/>
</dbReference>
<dbReference type="PANTHER" id="PTHR43562">
    <property type="entry name" value="NAPA-TYPE SODIUM/HYDROGEN ANTIPORTER"/>
    <property type="match status" value="1"/>
</dbReference>
<dbReference type="OrthoDB" id="643057at2"/>
<feature type="transmembrane region" description="Helical" evidence="6">
    <location>
        <begin position="215"/>
        <end position="244"/>
    </location>
</feature>
<dbReference type="EMBL" id="CP020918">
    <property type="protein sequence ID" value="AWG21916.1"/>
    <property type="molecule type" value="Genomic_DNA"/>
</dbReference>